<name>A0A2X2C9Y4_PSELU</name>
<reference evidence="1 2" key="1">
    <citation type="submission" date="2018-06" db="EMBL/GenBank/DDBJ databases">
        <authorList>
            <consortium name="Pathogen Informatics"/>
            <person name="Doyle S."/>
        </authorList>
    </citation>
    <scope>NUCLEOTIDE SEQUENCE [LARGE SCALE GENOMIC DNA]</scope>
    <source>
        <strain evidence="1 2">NCTC11842</strain>
    </source>
</reference>
<organism evidence="1 2">
    <name type="scientific">Pseudomonas luteola</name>
    <dbReference type="NCBI Taxonomy" id="47886"/>
    <lineage>
        <taxon>Bacteria</taxon>
        <taxon>Pseudomonadati</taxon>
        <taxon>Pseudomonadota</taxon>
        <taxon>Gammaproteobacteria</taxon>
        <taxon>Pseudomonadales</taxon>
        <taxon>Pseudomonadaceae</taxon>
        <taxon>Pseudomonas</taxon>
    </lineage>
</organism>
<proteinExistence type="predicted"/>
<evidence type="ECO:0000313" key="2">
    <source>
        <dbReference type="Proteomes" id="UP000250443"/>
    </source>
</evidence>
<evidence type="ECO:0000313" key="1">
    <source>
        <dbReference type="EMBL" id="SPZ04937.1"/>
    </source>
</evidence>
<dbReference type="EMBL" id="UAUF01000010">
    <property type="protein sequence ID" value="SPZ04937.1"/>
    <property type="molecule type" value="Genomic_DNA"/>
</dbReference>
<dbReference type="AlphaFoldDB" id="A0A2X2C9Y4"/>
<gene>
    <name evidence="1" type="ORF">NCTC11842_01457</name>
</gene>
<dbReference type="Proteomes" id="UP000250443">
    <property type="component" value="Unassembled WGS sequence"/>
</dbReference>
<accession>A0A2X2C9Y4</accession>
<sequence>MTSSTEPSVQPELERAMREWITATSLQSNFLSKVKATLSTELLLELNSVTNEPDEAVRAKIDELVGGE</sequence>
<protein>
    <submittedName>
        <fullName evidence="1">Uncharacterized protein</fullName>
    </submittedName>
</protein>